<comment type="caution">
    <text evidence="4">The sequence shown here is derived from an EMBL/GenBank/DDBJ whole genome shotgun (WGS) entry which is preliminary data.</text>
</comment>
<feature type="coiled-coil region" evidence="1">
    <location>
        <begin position="459"/>
        <end position="490"/>
    </location>
</feature>
<evidence type="ECO:0000259" key="3">
    <source>
        <dbReference type="Pfam" id="PF06791"/>
    </source>
</evidence>
<dbReference type="RefSeq" id="WP_150288509.1">
    <property type="nucleotide sequence ID" value="NZ_JAASQI010000007.1"/>
</dbReference>
<organism evidence="4 5">
    <name type="scientific">Pseudochelatococcus lubricantis</name>
    <dbReference type="NCBI Taxonomy" id="1538102"/>
    <lineage>
        <taxon>Bacteria</taxon>
        <taxon>Pseudomonadati</taxon>
        <taxon>Pseudomonadota</taxon>
        <taxon>Alphaproteobacteria</taxon>
        <taxon>Hyphomicrobiales</taxon>
        <taxon>Chelatococcaceae</taxon>
        <taxon>Pseudochelatococcus</taxon>
    </lineage>
</organism>
<keyword evidence="5" id="KW-1185">Reference proteome</keyword>
<dbReference type="Proteomes" id="UP001429580">
    <property type="component" value="Unassembled WGS sequence"/>
</dbReference>
<evidence type="ECO:0000256" key="2">
    <source>
        <dbReference type="SAM" id="Phobius"/>
    </source>
</evidence>
<keyword evidence="2" id="KW-0472">Membrane</keyword>
<keyword evidence="2" id="KW-1133">Transmembrane helix</keyword>
<gene>
    <name evidence="4" type="ORF">FHS82_003091</name>
</gene>
<proteinExistence type="predicted"/>
<dbReference type="EMBL" id="JAASQI010000007">
    <property type="protein sequence ID" value="NIJ59236.1"/>
    <property type="molecule type" value="Genomic_DNA"/>
</dbReference>
<evidence type="ECO:0000313" key="5">
    <source>
        <dbReference type="Proteomes" id="UP001429580"/>
    </source>
</evidence>
<accession>A0ABX0V257</accession>
<keyword evidence="1" id="KW-0175">Coiled coil</keyword>
<feature type="transmembrane region" description="Helical" evidence="2">
    <location>
        <begin position="227"/>
        <end position="251"/>
    </location>
</feature>
<evidence type="ECO:0000313" key="4">
    <source>
        <dbReference type="EMBL" id="NIJ59236.1"/>
    </source>
</evidence>
<dbReference type="Pfam" id="PF06791">
    <property type="entry name" value="TMP_2"/>
    <property type="match status" value="1"/>
</dbReference>
<reference evidence="4 5" key="1">
    <citation type="submission" date="2020-03" db="EMBL/GenBank/DDBJ databases">
        <title>Genomic Encyclopedia of Type Strains, Phase IV (KMG-IV): sequencing the most valuable type-strain genomes for metagenomic binning, comparative biology and taxonomic classification.</title>
        <authorList>
            <person name="Goeker M."/>
        </authorList>
    </citation>
    <scope>NUCLEOTIDE SEQUENCE [LARGE SCALE GENOMIC DNA]</scope>
    <source>
        <strain evidence="4 5">DSM 103870</strain>
    </source>
</reference>
<feature type="domain" description="Bacteriophage tail tape measure N-terminal" evidence="3">
    <location>
        <begin position="164"/>
        <end position="367"/>
    </location>
</feature>
<name>A0ABX0V257_9HYPH</name>
<dbReference type="InterPro" id="IPR009628">
    <property type="entry name" value="Phage_tape_measure_N"/>
</dbReference>
<evidence type="ECO:0000256" key="1">
    <source>
        <dbReference type="SAM" id="Coils"/>
    </source>
</evidence>
<sequence length="1118" mass="120626">MSTTNVSIRLGVEGKAEVKRAFEEVGQAGTQAFGQVDRALEKTGAATDRETARFKRLAEAARMAAQAEAAQGRFNQVLGVDRQAAGSARASAEVFEQAAREAERYETRARALRATLDPLAAAQDRLNAELAEHAALASRGAITTAEQAAANALAKSRFDQTAQAIKGVGANSKLTTQQVMTLQYTVNDVIASMSTGMSPMTILMQQGGQVTQAFGGLRGTIMTLGSAIGVVGGVIAGVAVSVGVLTAAWFANDASTRAVATALAGVGRASGATAAQLEQVAQSSAEAGKVSVSSARDMQVAFLRTGKIGAEEMGRAIAVSRNLGVTLGVETTQGAEELARALADPLRGADELNDRIRFLDDRTRAYVRTLVDQNNRAEAQRVILNALAPSLADAEQAVNALGRAWQFVGRSASNAFDALGKAVDRAVDGRTPTEELDLLRWQQERLRANVRGNVVPLMLPQVERRIAELERQLNDQQERARRIAAEARANEQSVRAGEIARDTNPGAREIERLRTQEGVLRAALADPLVRSKLADVAEVEAAYRRVITELARYRPSVDAATQAVVEQTSATDISIRATLSLAEAYLESAEAAARAEARRQGLVDQAREGVNAETRARQALRERIAEQAVEAARQVSELGRQIDGQRRLNEAIASGALSSQRAQQIMQVEQALRPLITAQTLAEGEAKEKLGRIIDRTREAYEQLHREQNRTDLLQGIERRRDEIALRERELSLVRRGPAARREGVDQLRFEQELKRLGIDPNDPEASYSREQIRRLNQLGRQTTGREAAFDYEQQNTGLAREVELLKQGVSARSEAIAMIRAEQQLRRQGIDPAGAEGQAALAAARRQFALERQAEAQVALQDQRAEIALIETQIGLIGASAQQRETVLATMRAEQDLRRRGIDLASEEGRAIVANAVRLQQLTTELQRQEATQRALQGAIGNALDRFGTLLAQGKTDWKSWADAGQAAINDIMNELIKLAVMNPLKNFLFGGNAPTLATGGGIFGELGKIFAGLFHEGGLVGAGGPGRNLPALLFAGAPRLHGGGYIRPGEVPAILQTGERVLNRKETAAYDQRGEQAAPMMVTFNITTPDAGSFRRAQGQITAEMASALERARRNL</sequence>
<keyword evidence="2" id="KW-0812">Transmembrane</keyword>
<protein>
    <submittedName>
        <fullName evidence="4">Phage-related minor tail protein</fullName>
    </submittedName>
</protein>